<dbReference type="Proteomes" id="UP000559068">
    <property type="component" value="Unassembled WGS sequence"/>
</dbReference>
<dbReference type="OrthoDB" id="9950230at2759"/>
<organism evidence="1 2">
    <name type="scientific">Aegotheles bennettii</name>
    <dbReference type="NCBI Taxonomy" id="48278"/>
    <lineage>
        <taxon>Eukaryota</taxon>
        <taxon>Metazoa</taxon>
        <taxon>Chordata</taxon>
        <taxon>Craniata</taxon>
        <taxon>Vertebrata</taxon>
        <taxon>Euteleostomi</taxon>
        <taxon>Archelosauria</taxon>
        <taxon>Archosauria</taxon>
        <taxon>Dinosauria</taxon>
        <taxon>Saurischia</taxon>
        <taxon>Theropoda</taxon>
        <taxon>Coelurosauria</taxon>
        <taxon>Aves</taxon>
        <taxon>Neognathae</taxon>
        <taxon>Neoaves</taxon>
        <taxon>Strisores</taxon>
        <taxon>Caprimulgiformes</taxon>
        <taxon>Aegothelidae</taxon>
        <taxon>Aegotheles</taxon>
    </lineage>
</organism>
<accession>A0A7K6UN38</accession>
<reference evidence="1 2" key="1">
    <citation type="submission" date="2019-09" db="EMBL/GenBank/DDBJ databases">
        <title>Bird 10,000 Genomes (B10K) Project - Family phase.</title>
        <authorList>
            <person name="Zhang G."/>
        </authorList>
    </citation>
    <scope>NUCLEOTIDE SEQUENCE [LARGE SCALE GENOMIC DNA]</scope>
    <source>
        <strain evidence="1">B10K-DU-029-76</strain>
        <tissue evidence="1">Heart</tissue>
    </source>
</reference>
<evidence type="ECO:0000313" key="2">
    <source>
        <dbReference type="Proteomes" id="UP000559068"/>
    </source>
</evidence>
<feature type="non-terminal residue" evidence="1">
    <location>
        <position position="58"/>
    </location>
</feature>
<protein>
    <submittedName>
        <fullName evidence="1">ENR1 protein</fullName>
    </submittedName>
</protein>
<sequence>NLNSIIHLQAVLEIITNQTSEALNLIATQMTQMHNAIYQHRAVLDYLLEEERRVCGKL</sequence>
<comment type="caution">
    <text evidence="1">The sequence shown here is derived from an EMBL/GenBank/DDBJ whole genome shotgun (WGS) entry which is preliminary data.</text>
</comment>
<name>A0A7K6UN38_9AVES</name>
<gene>
    <name evidence="1" type="primary">Erv31_0</name>
    <name evidence="1" type="ORF">AEGBEN_R15197</name>
</gene>
<dbReference type="Gene3D" id="1.10.287.210">
    <property type="match status" value="1"/>
</dbReference>
<dbReference type="SUPFAM" id="SSF58069">
    <property type="entry name" value="Virus ectodomain"/>
    <property type="match status" value="1"/>
</dbReference>
<dbReference type="EMBL" id="VZRW01013535">
    <property type="protein sequence ID" value="NWX24353.1"/>
    <property type="molecule type" value="Genomic_DNA"/>
</dbReference>
<keyword evidence="2" id="KW-1185">Reference proteome</keyword>
<dbReference type="AlphaFoldDB" id="A0A7K6UN38"/>
<proteinExistence type="predicted"/>
<feature type="non-terminal residue" evidence="1">
    <location>
        <position position="1"/>
    </location>
</feature>
<evidence type="ECO:0000313" key="1">
    <source>
        <dbReference type="EMBL" id="NWX24353.1"/>
    </source>
</evidence>